<dbReference type="SMART" id="SM00382">
    <property type="entry name" value="AAA"/>
    <property type="match status" value="1"/>
</dbReference>
<evidence type="ECO:0000256" key="3">
    <source>
        <dbReference type="ARBA" id="ARBA00022840"/>
    </source>
</evidence>
<keyword evidence="4" id="KW-1278">Translocase</keyword>
<feature type="domain" description="ABC transporter" evidence="5">
    <location>
        <begin position="15"/>
        <end position="250"/>
    </location>
</feature>
<dbReference type="FunFam" id="3.40.50.300:FF:000134">
    <property type="entry name" value="Iron-enterobactin ABC transporter ATP-binding protein"/>
    <property type="match status" value="1"/>
</dbReference>
<gene>
    <name evidence="6" type="primary">yusV_3</name>
    <name evidence="6" type="ORF">NCTC13652_01649</name>
</gene>
<dbReference type="SUPFAM" id="SSF52540">
    <property type="entry name" value="P-loop containing nucleoside triphosphate hydrolases"/>
    <property type="match status" value="1"/>
</dbReference>
<evidence type="ECO:0000256" key="4">
    <source>
        <dbReference type="ARBA" id="ARBA00022967"/>
    </source>
</evidence>
<dbReference type="PROSITE" id="PS50893">
    <property type="entry name" value="ABC_TRANSPORTER_2"/>
    <property type="match status" value="1"/>
</dbReference>
<dbReference type="InterPro" id="IPR017871">
    <property type="entry name" value="ABC_transporter-like_CS"/>
</dbReference>
<accession>A0A3S4VJK7</accession>
<evidence type="ECO:0000259" key="5">
    <source>
        <dbReference type="PROSITE" id="PS50893"/>
    </source>
</evidence>
<keyword evidence="3 6" id="KW-0067">ATP-binding</keyword>
<keyword evidence="2" id="KW-0547">Nucleotide-binding</keyword>
<dbReference type="PANTHER" id="PTHR42794">
    <property type="entry name" value="HEMIN IMPORT ATP-BINDING PROTEIN HMUV"/>
    <property type="match status" value="1"/>
</dbReference>
<organism evidence="6 7">
    <name type="scientific">Acidipropionibacterium jensenii</name>
    <dbReference type="NCBI Taxonomy" id="1749"/>
    <lineage>
        <taxon>Bacteria</taxon>
        <taxon>Bacillati</taxon>
        <taxon>Actinomycetota</taxon>
        <taxon>Actinomycetes</taxon>
        <taxon>Propionibacteriales</taxon>
        <taxon>Propionibacteriaceae</taxon>
        <taxon>Acidipropionibacterium</taxon>
    </lineage>
</organism>
<keyword evidence="1" id="KW-0813">Transport</keyword>
<evidence type="ECO:0000256" key="2">
    <source>
        <dbReference type="ARBA" id="ARBA00022741"/>
    </source>
</evidence>
<dbReference type="Gene3D" id="3.40.50.300">
    <property type="entry name" value="P-loop containing nucleotide triphosphate hydrolases"/>
    <property type="match status" value="1"/>
</dbReference>
<dbReference type="GO" id="GO:0005524">
    <property type="term" value="F:ATP binding"/>
    <property type="evidence" value="ECO:0007669"/>
    <property type="project" value="UniProtKB-KW"/>
</dbReference>
<dbReference type="GO" id="GO:0016887">
    <property type="term" value="F:ATP hydrolysis activity"/>
    <property type="evidence" value="ECO:0007669"/>
    <property type="project" value="InterPro"/>
</dbReference>
<dbReference type="AlphaFoldDB" id="A0A3S4VJK7"/>
<proteinExistence type="predicted"/>
<dbReference type="STRING" id="1122997.GCA_000425285_00018"/>
<dbReference type="EMBL" id="LR134473">
    <property type="protein sequence ID" value="VEI03445.1"/>
    <property type="molecule type" value="Genomic_DNA"/>
</dbReference>
<evidence type="ECO:0000313" key="6">
    <source>
        <dbReference type="EMBL" id="VEI03445.1"/>
    </source>
</evidence>
<dbReference type="InterPro" id="IPR003593">
    <property type="entry name" value="AAA+_ATPase"/>
</dbReference>
<dbReference type="Proteomes" id="UP000277858">
    <property type="component" value="Chromosome"/>
</dbReference>
<reference evidence="6 7" key="1">
    <citation type="submission" date="2018-12" db="EMBL/GenBank/DDBJ databases">
        <authorList>
            <consortium name="Pathogen Informatics"/>
        </authorList>
    </citation>
    <scope>NUCLEOTIDE SEQUENCE [LARGE SCALE GENOMIC DNA]</scope>
    <source>
        <strain evidence="6 7">NCTC13652</strain>
    </source>
</reference>
<dbReference type="PROSITE" id="PS00211">
    <property type="entry name" value="ABC_TRANSPORTER_1"/>
    <property type="match status" value="1"/>
</dbReference>
<evidence type="ECO:0000256" key="1">
    <source>
        <dbReference type="ARBA" id="ARBA00022448"/>
    </source>
</evidence>
<dbReference type="Pfam" id="PF00005">
    <property type="entry name" value="ABC_tran"/>
    <property type="match status" value="1"/>
</dbReference>
<dbReference type="PANTHER" id="PTHR42794:SF1">
    <property type="entry name" value="HEMIN IMPORT ATP-BINDING PROTEIN HMUV"/>
    <property type="match status" value="1"/>
</dbReference>
<dbReference type="CDD" id="cd03214">
    <property type="entry name" value="ABC_Iron-Siderophores_B12_Hemin"/>
    <property type="match status" value="1"/>
</dbReference>
<protein>
    <submittedName>
        <fullName evidence="6">Probable siderophore transport system ATP-binding protein YusV</fullName>
    </submittedName>
</protein>
<sequence>MTGTALPAPAPPGGIRTVDLRVELAGTEILHGIDADFRAGAIHAVLGPNGSGKTTLIRAICGALHCTGEVLLDGRPVSDLSSTARARAIATVWQSPRISSDVTVRRMIGYGRYAHRRWWQAGLSDDQQVVDNVLDLTGLTHLADRRMGTLSGGERQRAWLATALAQQPTVLLLDEPTTYLDIAFQIDILDLVAELNRERGITVIMVLHDLTQAARYADTCLVMTQGRVLTAGAPQEALAPVVVREGFGVDVWTTSDPLTGRPVVQPCRRAAATPGTAVDHAPDACTLGGPAS</sequence>
<dbReference type="InterPro" id="IPR027417">
    <property type="entry name" value="P-loop_NTPase"/>
</dbReference>
<dbReference type="RefSeq" id="WP_232020895.1">
    <property type="nucleotide sequence ID" value="NZ_JAKDOF010000090.1"/>
</dbReference>
<keyword evidence="7" id="KW-1185">Reference proteome</keyword>
<evidence type="ECO:0000313" key="7">
    <source>
        <dbReference type="Proteomes" id="UP000277858"/>
    </source>
</evidence>
<dbReference type="InterPro" id="IPR003439">
    <property type="entry name" value="ABC_transporter-like_ATP-bd"/>
</dbReference>
<name>A0A3S4VJK7_9ACTN</name>